<dbReference type="RefSeq" id="WP_011465033.1">
    <property type="nucleotide sequence ID" value="NC_007908.1"/>
</dbReference>
<dbReference type="CDD" id="cd00077">
    <property type="entry name" value="HDc"/>
    <property type="match status" value="1"/>
</dbReference>
<dbReference type="Gene3D" id="1.10.3210.10">
    <property type="entry name" value="Hypothetical protein af1432"/>
    <property type="match status" value="1"/>
</dbReference>
<gene>
    <name evidence="2" type="ordered locus">Rfer_2755</name>
</gene>
<dbReference type="PANTHER" id="PTHR43155">
    <property type="entry name" value="CYCLIC DI-GMP PHOSPHODIESTERASE PA4108-RELATED"/>
    <property type="match status" value="1"/>
</dbReference>
<dbReference type="Pfam" id="PF13487">
    <property type="entry name" value="HD_5"/>
    <property type="match status" value="1"/>
</dbReference>
<evidence type="ECO:0000313" key="3">
    <source>
        <dbReference type="Proteomes" id="UP000008332"/>
    </source>
</evidence>
<keyword evidence="2" id="KW-0378">Hydrolase</keyword>
<evidence type="ECO:0000313" key="2">
    <source>
        <dbReference type="EMBL" id="ABD70467.1"/>
    </source>
</evidence>
<dbReference type="OrthoDB" id="9780948at2"/>
<dbReference type="GO" id="GO:0008081">
    <property type="term" value="F:phosphoric diester hydrolase activity"/>
    <property type="evidence" value="ECO:0007669"/>
    <property type="project" value="UniProtKB-ARBA"/>
</dbReference>
<dbReference type="PROSITE" id="PS51832">
    <property type="entry name" value="HD_GYP"/>
    <property type="match status" value="1"/>
</dbReference>
<dbReference type="InterPro" id="IPR003607">
    <property type="entry name" value="HD/PDEase_dom"/>
</dbReference>
<dbReference type="EMBL" id="CP000267">
    <property type="protein sequence ID" value="ABD70467.1"/>
    <property type="molecule type" value="Genomic_DNA"/>
</dbReference>
<dbReference type="STRING" id="338969.Rfer_2755"/>
<dbReference type="SUPFAM" id="SSF109604">
    <property type="entry name" value="HD-domain/PDEase-like"/>
    <property type="match status" value="1"/>
</dbReference>
<sequence>MTDIATDPKHFTKAVTELGEKRPVVTTQAIFNDRGVKIIEKGVQVNAGLYERLMAHKLTVPIEQSVASTPTVTGQFLRVHAEQVMREVPFFERIGANTKTRSLMLDALTKLPLPSPIAFQLTLAYEVRPVLFRHSIFMALFAAWMTQGLMVSRFDVSVASAAGLLHDLGMLHLDPLLLMPQSAIGHDQTRQLYSHPLVSEVLIERHHEYPRDLLQAIKVHHEFLDGSGYPGNLAGEAISPLGRVLSLGELVTSMLASNEAASELRLWVLLRMNMHRYDVALVEQVMQNIEPQTELQSKGLAVMTDPVSRLVEIDATLSEWPTELTQRADLSAPRQANLAGLTEQSAQLRRTLAGVGVAPQQLAQLGDDTLDDFLQLELTLLAQEAAWQLRSLARQTRRRWHIEADARFPDQLTAWLDRVDTVVAGINGIAPAQLHDTE</sequence>
<dbReference type="KEGG" id="rfr:Rfer_2755"/>
<name>Q21UT6_ALBFT</name>
<reference evidence="3" key="1">
    <citation type="submission" date="2006-02" db="EMBL/GenBank/DDBJ databases">
        <title>Complete sequence of chromosome of Rhodoferax ferrireducens DSM 15236.</title>
        <authorList>
            <person name="Copeland A."/>
            <person name="Lucas S."/>
            <person name="Lapidus A."/>
            <person name="Barry K."/>
            <person name="Detter J.C."/>
            <person name="Glavina del Rio T."/>
            <person name="Hammon N."/>
            <person name="Israni S."/>
            <person name="Pitluck S."/>
            <person name="Brettin T."/>
            <person name="Bruce D."/>
            <person name="Han C."/>
            <person name="Tapia R."/>
            <person name="Gilna P."/>
            <person name="Kiss H."/>
            <person name="Schmutz J."/>
            <person name="Larimer F."/>
            <person name="Land M."/>
            <person name="Kyrpides N."/>
            <person name="Ivanova N."/>
            <person name="Richardson P."/>
        </authorList>
    </citation>
    <scope>NUCLEOTIDE SEQUENCE [LARGE SCALE GENOMIC DNA]</scope>
    <source>
        <strain evidence="3">ATCC BAA-621 / DSM 15236 / T118</strain>
    </source>
</reference>
<dbReference type="eggNOG" id="COG2206">
    <property type="taxonomic scope" value="Bacteria"/>
</dbReference>
<dbReference type="Proteomes" id="UP000008332">
    <property type="component" value="Chromosome"/>
</dbReference>
<dbReference type="HOGENOM" id="CLU_051988_0_0_4"/>
<keyword evidence="3" id="KW-1185">Reference proteome</keyword>
<proteinExistence type="predicted"/>
<evidence type="ECO:0000259" key="1">
    <source>
        <dbReference type="PROSITE" id="PS51832"/>
    </source>
</evidence>
<dbReference type="InterPro" id="IPR037522">
    <property type="entry name" value="HD_GYP_dom"/>
</dbReference>
<feature type="domain" description="HD-GYP" evidence="1">
    <location>
        <begin position="109"/>
        <end position="305"/>
    </location>
</feature>
<protein>
    <submittedName>
        <fullName evidence="2">Metal dependent phosphohydrolase</fullName>
    </submittedName>
</protein>
<accession>Q21UT6</accession>
<dbReference type="AlphaFoldDB" id="Q21UT6"/>
<organism evidence="2 3">
    <name type="scientific">Albidiferax ferrireducens (strain ATCC BAA-621 / DSM 15236 / T118)</name>
    <name type="common">Rhodoferax ferrireducens</name>
    <dbReference type="NCBI Taxonomy" id="338969"/>
    <lineage>
        <taxon>Bacteria</taxon>
        <taxon>Pseudomonadati</taxon>
        <taxon>Pseudomonadota</taxon>
        <taxon>Betaproteobacteria</taxon>
        <taxon>Burkholderiales</taxon>
        <taxon>Comamonadaceae</taxon>
        <taxon>Rhodoferax</taxon>
    </lineage>
</organism>
<dbReference type="PANTHER" id="PTHR43155:SF2">
    <property type="entry name" value="CYCLIC DI-GMP PHOSPHODIESTERASE PA4108"/>
    <property type="match status" value="1"/>
</dbReference>